<accession>A0A367K516</accession>
<keyword evidence="3" id="KW-1185">Reference proteome</keyword>
<dbReference type="AlphaFoldDB" id="A0A367K516"/>
<protein>
    <recommendedName>
        <fullName evidence="4">Lipoprotein</fullName>
    </recommendedName>
</protein>
<evidence type="ECO:0000256" key="1">
    <source>
        <dbReference type="SAM" id="SignalP"/>
    </source>
</evidence>
<name>A0A367K516_RHIAZ</name>
<dbReference type="Proteomes" id="UP000252139">
    <property type="component" value="Unassembled WGS sequence"/>
</dbReference>
<dbReference type="EMBL" id="PJQL01000291">
    <property type="protein sequence ID" value="RCH97277.1"/>
    <property type="molecule type" value="Genomic_DNA"/>
</dbReference>
<evidence type="ECO:0000313" key="3">
    <source>
        <dbReference type="Proteomes" id="UP000252139"/>
    </source>
</evidence>
<proteinExistence type="predicted"/>
<evidence type="ECO:0000313" key="2">
    <source>
        <dbReference type="EMBL" id="RCH97277.1"/>
    </source>
</evidence>
<reference evidence="2 3" key="1">
    <citation type="journal article" date="2018" name="G3 (Bethesda)">
        <title>Phylogenetic and Phylogenomic Definition of Rhizopus Species.</title>
        <authorList>
            <person name="Gryganskyi A.P."/>
            <person name="Golan J."/>
            <person name="Dolatabadi S."/>
            <person name="Mondo S."/>
            <person name="Robb S."/>
            <person name="Idnurm A."/>
            <person name="Muszewska A."/>
            <person name="Steczkiewicz K."/>
            <person name="Masonjones S."/>
            <person name="Liao H.L."/>
            <person name="Gajdeczka M.T."/>
            <person name="Anike F."/>
            <person name="Vuek A."/>
            <person name="Anishchenko I.M."/>
            <person name="Voigt K."/>
            <person name="de Hoog G.S."/>
            <person name="Smith M.E."/>
            <person name="Heitman J."/>
            <person name="Vilgalys R."/>
            <person name="Stajich J.E."/>
        </authorList>
    </citation>
    <scope>NUCLEOTIDE SEQUENCE [LARGE SCALE GENOMIC DNA]</scope>
    <source>
        <strain evidence="2 3">CBS 357.93</strain>
    </source>
</reference>
<gene>
    <name evidence="2" type="ORF">CU097_008148</name>
</gene>
<comment type="caution">
    <text evidence="2">The sequence shown here is derived from an EMBL/GenBank/DDBJ whole genome shotgun (WGS) entry which is preliminary data.</text>
</comment>
<feature type="signal peptide" evidence="1">
    <location>
        <begin position="1"/>
        <end position="20"/>
    </location>
</feature>
<organism evidence="2 3">
    <name type="scientific">Rhizopus azygosporus</name>
    <name type="common">Rhizopus microsporus var. azygosporus</name>
    <dbReference type="NCBI Taxonomy" id="86630"/>
    <lineage>
        <taxon>Eukaryota</taxon>
        <taxon>Fungi</taxon>
        <taxon>Fungi incertae sedis</taxon>
        <taxon>Mucoromycota</taxon>
        <taxon>Mucoromycotina</taxon>
        <taxon>Mucoromycetes</taxon>
        <taxon>Mucorales</taxon>
        <taxon>Mucorineae</taxon>
        <taxon>Rhizopodaceae</taxon>
        <taxon>Rhizopus</taxon>
    </lineage>
</organism>
<sequence length="91" mass="10575">MYKIVFKLLVLSYLIALVYAGCGVTFESKDGHHKCYGKNNDDCRRVAQHSKDKNVCKSYEQHSARGYRAKDCDDSDKMRHICQQHGCEYEH</sequence>
<evidence type="ECO:0008006" key="4">
    <source>
        <dbReference type="Google" id="ProtNLM"/>
    </source>
</evidence>
<keyword evidence="1" id="KW-0732">Signal</keyword>
<feature type="chain" id="PRO_5016950998" description="Lipoprotein" evidence="1">
    <location>
        <begin position="21"/>
        <end position="91"/>
    </location>
</feature>
<dbReference type="OrthoDB" id="10289897at2759"/>